<evidence type="ECO:0000313" key="2">
    <source>
        <dbReference type="EMBL" id="QIK37944.1"/>
    </source>
</evidence>
<dbReference type="SUPFAM" id="SSF52317">
    <property type="entry name" value="Class I glutamine amidotransferase-like"/>
    <property type="match status" value="1"/>
</dbReference>
<dbReference type="KEGG" id="cjap:GWK36_08075"/>
<dbReference type="Proteomes" id="UP000502699">
    <property type="component" value="Chromosome"/>
</dbReference>
<accession>A0A6G7VD97</accession>
<dbReference type="Gene3D" id="3.40.50.880">
    <property type="match status" value="1"/>
</dbReference>
<sequence length="234" mass="25869">MQGINRRTLVCLQHVPFEGPGVIADWSRQRGHRLIPVNLFAQKELPAPTELDVLVVMGGPMGVDDESAYSWLKAEKRLIADCIHAGKQVIGVCLGAQLIAQVLGARVYRHRHAEIGWFPIGLTDRARAHPLMAGLPAEILAFHWHNDTFDLPHGALHLAHSAACERQAFLYDGRVLGLQCHLEITPQGLWDLISHDADSLQPGPFVQTADQMLAIGADGFAQIHRTLFDLLDRL</sequence>
<dbReference type="PANTHER" id="PTHR42695:SF5">
    <property type="entry name" value="GLUTAMINE AMIDOTRANSFERASE YLR126C-RELATED"/>
    <property type="match status" value="1"/>
</dbReference>
<dbReference type="CDD" id="cd01741">
    <property type="entry name" value="GATase1_1"/>
    <property type="match status" value="1"/>
</dbReference>
<proteinExistence type="predicted"/>
<evidence type="ECO:0000313" key="3">
    <source>
        <dbReference type="Proteomes" id="UP000502699"/>
    </source>
</evidence>
<feature type="domain" description="Glutamine amidotransferase" evidence="1">
    <location>
        <begin position="47"/>
        <end position="186"/>
    </location>
</feature>
<dbReference type="Pfam" id="PF00117">
    <property type="entry name" value="GATase"/>
    <property type="match status" value="1"/>
</dbReference>
<dbReference type="PROSITE" id="PS51273">
    <property type="entry name" value="GATASE_TYPE_1"/>
    <property type="match status" value="1"/>
</dbReference>
<dbReference type="GO" id="GO:0005829">
    <property type="term" value="C:cytosol"/>
    <property type="evidence" value="ECO:0007669"/>
    <property type="project" value="TreeGrafter"/>
</dbReference>
<dbReference type="InterPro" id="IPR017926">
    <property type="entry name" value="GATASE"/>
</dbReference>
<dbReference type="InterPro" id="IPR044992">
    <property type="entry name" value="ChyE-like"/>
</dbReference>
<dbReference type="FunFam" id="3.40.50.880:FF:000033">
    <property type="entry name" value="Glutamine amidotransferase class-I"/>
    <property type="match status" value="1"/>
</dbReference>
<keyword evidence="3" id="KW-1185">Reference proteome</keyword>
<keyword evidence="2" id="KW-0808">Transferase</keyword>
<reference evidence="3" key="1">
    <citation type="submission" date="2020-01" db="EMBL/GenBank/DDBJ databases">
        <title>Caldichromatium gen. nov., sp. nov., a thermophilic purple sulfur bacterium member of the family Chromatiaceae isolated from Nakabusa hot spring, Japan.</title>
        <authorList>
            <person name="Saini M.K."/>
            <person name="Hanada S."/>
            <person name="Tank M."/>
        </authorList>
    </citation>
    <scope>NUCLEOTIDE SEQUENCE [LARGE SCALE GENOMIC DNA]</scope>
    <source>
        <strain evidence="3">No.7</strain>
    </source>
</reference>
<dbReference type="AlphaFoldDB" id="A0A6G7VD97"/>
<name>A0A6G7VD97_9GAMM</name>
<dbReference type="RefSeq" id="WP_166270707.1">
    <property type="nucleotide sequence ID" value="NZ_CP048029.1"/>
</dbReference>
<dbReference type="EMBL" id="CP048029">
    <property type="protein sequence ID" value="QIK37944.1"/>
    <property type="molecule type" value="Genomic_DNA"/>
</dbReference>
<dbReference type="PANTHER" id="PTHR42695">
    <property type="entry name" value="GLUTAMINE AMIDOTRANSFERASE YLR126C-RELATED"/>
    <property type="match status" value="1"/>
</dbReference>
<gene>
    <name evidence="2" type="ORF">GWK36_08075</name>
</gene>
<protein>
    <submittedName>
        <fullName evidence="2">Type 1 glutamine amidotransferase</fullName>
    </submittedName>
</protein>
<evidence type="ECO:0000259" key="1">
    <source>
        <dbReference type="Pfam" id="PF00117"/>
    </source>
</evidence>
<organism evidence="2 3">
    <name type="scientific">Caldichromatium japonicum</name>
    <dbReference type="NCBI Taxonomy" id="2699430"/>
    <lineage>
        <taxon>Bacteria</taxon>
        <taxon>Pseudomonadati</taxon>
        <taxon>Pseudomonadota</taxon>
        <taxon>Gammaproteobacteria</taxon>
        <taxon>Chromatiales</taxon>
        <taxon>Chromatiaceae</taxon>
        <taxon>Caldichromatium</taxon>
    </lineage>
</organism>
<keyword evidence="2" id="KW-0315">Glutamine amidotransferase</keyword>
<dbReference type="InterPro" id="IPR029062">
    <property type="entry name" value="Class_I_gatase-like"/>
</dbReference>
<dbReference type="GO" id="GO:0016740">
    <property type="term" value="F:transferase activity"/>
    <property type="evidence" value="ECO:0007669"/>
    <property type="project" value="UniProtKB-KW"/>
</dbReference>